<evidence type="ECO:0000313" key="4">
    <source>
        <dbReference type="EMBL" id="GGY66371.1"/>
    </source>
</evidence>
<dbReference type="PROSITE" id="PS51257">
    <property type="entry name" value="PROKAR_LIPOPROTEIN"/>
    <property type="match status" value="1"/>
</dbReference>
<dbReference type="Pfam" id="PF14016">
    <property type="entry name" value="DUF4232"/>
    <property type="match status" value="1"/>
</dbReference>
<protein>
    <recommendedName>
        <fullName evidence="3">DUF4232 domain-containing protein</fullName>
    </recommendedName>
</protein>
<dbReference type="RefSeq" id="WP_161251798.1">
    <property type="nucleotide sequence ID" value="NZ_BMUU01000018.1"/>
</dbReference>
<feature type="compositionally biased region" description="Low complexity" evidence="1">
    <location>
        <begin position="26"/>
        <end position="66"/>
    </location>
</feature>
<sequence>MKLTRIAALAALGVAATFSLTACNGDDSSNGQAAGSSSSSAPSAPATADSGSSDSSGSSASSNGGSKSSGGGSTAGSGKSGSAKGSANGAVNGTSKSDGKTKFCKTQDLAIDAQNAAPDKTSGRINITMINRGSTTCSATGFAGVDIKDADHTSNPIPRGQAQPRITTLKPGDAAVFDLAYTIDSSGNSLSHPTNILVTPPNETHTITLNWPSGAGAVKGSYADVEVYPTHNTD</sequence>
<dbReference type="GeneID" id="96295843"/>
<feature type="compositionally biased region" description="Gly residues" evidence="1">
    <location>
        <begin position="67"/>
        <end position="79"/>
    </location>
</feature>
<feature type="domain" description="DUF4232" evidence="3">
    <location>
        <begin position="104"/>
        <end position="225"/>
    </location>
</feature>
<evidence type="ECO:0000313" key="5">
    <source>
        <dbReference type="Proteomes" id="UP000600946"/>
    </source>
</evidence>
<gene>
    <name evidence="4" type="ORF">GCM10010326_71250</name>
</gene>
<organism evidence="4 5">
    <name type="scientific">Streptomyces xanthochromogenes</name>
    <dbReference type="NCBI Taxonomy" id="67384"/>
    <lineage>
        <taxon>Bacteria</taxon>
        <taxon>Bacillati</taxon>
        <taxon>Actinomycetota</taxon>
        <taxon>Actinomycetes</taxon>
        <taxon>Kitasatosporales</taxon>
        <taxon>Streptomycetaceae</taxon>
        <taxon>Streptomyces</taxon>
    </lineage>
</organism>
<feature type="signal peptide" evidence="2">
    <location>
        <begin position="1"/>
        <end position="22"/>
    </location>
</feature>
<keyword evidence="2" id="KW-0732">Signal</keyword>
<dbReference type="Proteomes" id="UP000600946">
    <property type="component" value="Unassembled WGS sequence"/>
</dbReference>
<keyword evidence="5" id="KW-1185">Reference proteome</keyword>
<evidence type="ECO:0000256" key="1">
    <source>
        <dbReference type="SAM" id="MobiDB-lite"/>
    </source>
</evidence>
<feature type="compositionally biased region" description="Low complexity" evidence="1">
    <location>
        <begin position="80"/>
        <end position="90"/>
    </location>
</feature>
<evidence type="ECO:0000256" key="2">
    <source>
        <dbReference type="SAM" id="SignalP"/>
    </source>
</evidence>
<name>A0ABQ3ASE2_9ACTN</name>
<dbReference type="EMBL" id="BMUU01000018">
    <property type="protein sequence ID" value="GGY66371.1"/>
    <property type="molecule type" value="Genomic_DNA"/>
</dbReference>
<comment type="caution">
    <text evidence="4">The sequence shown here is derived from an EMBL/GenBank/DDBJ whole genome shotgun (WGS) entry which is preliminary data.</text>
</comment>
<feature type="region of interest" description="Disordered" evidence="1">
    <location>
        <begin position="26"/>
        <end position="100"/>
    </location>
</feature>
<reference evidence="5" key="1">
    <citation type="journal article" date="2019" name="Int. J. Syst. Evol. Microbiol.">
        <title>The Global Catalogue of Microorganisms (GCM) 10K type strain sequencing project: providing services to taxonomists for standard genome sequencing and annotation.</title>
        <authorList>
            <consortium name="The Broad Institute Genomics Platform"/>
            <consortium name="The Broad Institute Genome Sequencing Center for Infectious Disease"/>
            <person name="Wu L."/>
            <person name="Ma J."/>
        </authorList>
    </citation>
    <scope>NUCLEOTIDE SEQUENCE [LARGE SCALE GENOMIC DNA]</scope>
    <source>
        <strain evidence="5">JCM 4594</strain>
    </source>
</reference>
<accession>A0ABQ3ASE2</accession>
<evidence type="ECO:0000259" key="3">
    <source>
        <dbReference type="Pfam" id="PF14016"/>
    </source>
</evidence>
<proteinExistence type="predicted"/>
<feature type="chain" id="PRO_5045473036" description="DUF4232 domain-containing protein" evidence="2">
    <location>
        <begin position="23"/>
        <end position="234"/>
    </location>
</feature>
<dbReference type="InterPro" id="IPR025326">
    <property type="entry name" value="DUF4232"/>
</dbReference>